<dbReference type="AlphaFoldDB" id="A0A0E3JYM6"/>
<dbReference type="STRING" id="1548.CSCA_1943"/>
<reference evidence="2 3" key="1">
    <citation type="journal article" date="2015" name="J. Biotechnol.">
        <title>Complete genome sequence of a malodorant-producing acetogen, Clostridium scatologenes ATCC 25775(T).</title>
        <authorList>
            <person name="Zhu Z."/>
            <person name="Guo T."/>
            <person name="Zheng H."/>
            <person name="Song T."/>
            <person name="Ouyang P."/>
            <person name="Xie J."/>
        </authorList>
    </citation>
    <scope>NUCLEOTIDE SEQUENCE [LARGE SCALE GENOMIC DNA]</scope>
    <source>
        <strain evidence="2 3">ATCC 25775</strain>
    </source>
</reference>
<dbReference type="Gene3D" id="3.40.50.150">
    <property type="entry name" value="Vaccinia Virus protein VP39"/>
    <property type="match status" value="1"/>
</dbReference>
<dbReference type="GO" id="GO:0032259">
    <property type="term" value="P:methylation"/>
    <property type="evidence" value="ECO:0007669"/>
    <property type="project" value="UniProtKB-KW"/>
</dbReference>
<protein>
    <submittedName>
        <fullName evidence="2">Methyltransferase type 11</fullName>
    </submittedName>
</protein>
<keyword evidence="2" id="KW-0808">Transferase</keyword>
<sequence length="182" mass="21342">MFQISSFKNTKLYYKILNISYFFEDLFKNKEKILDSFGINKGYIILDYGCGTGRHLKYSSKLVGTTGTVYALDINEASIEFVKKLVNRESLKNITSILLKDSLQLINNDSVDVIYALDMFHQVKNPNKFFKDLHRMITKNGRLYLADGHQPRKITKQKIGQSNLWYIEEEYEDYIKCKPRKI</sequence>
<dbReference type="Pfam" id="PF13847">
    <property type="entry name" value="Methyltransf_31"/>
    <property type="match status" value="1"/>
</dbReference>
<gene>
    <name evidence="2" type="ORF">CSCA_1943</name>
</gene>
<dbReference type="Proteomes" id="UP000033115">
    <property type="component" value="Chromosome"/>
</dbReference>
<dbReference type="CDD" id="cd02440">
    <property type="entry name" value="AdoMet_MTases"/>
    <property type="match status" value="1"/>
</dbReference>
<dbReference type="SUPFAM" id="SSF53335">
    <property type="entry name" value="S-adenosyl-L-methionine-dependent methyltransferases"/>
    <property type="match status" value="1"/>
</dbReference>
<keyword evidence="3" id="KW-1185">Reference proteome</keyword>
<name>A0A0E3JYM6_CLOSL</name>
<evidence type="ECO:0000313" key="3">
    <source>
        <dbReference type="Proteomes" id="UP000033115"/>
    </source>
</evidence>
<dbReference type="RefSeq" id="WP_029161771.1">
    <property type="nucleotide sequence ID" value="NZ_CP009933.1"/>
</dbReference>
<evidence type="ECO:0000313" key="2">
    <source>
        <dbReference type="EMBL" id="AKA69068.1"/>
    </source>
</evidence>
<evidence type="ECO:0000259" key="1">
    <source>
        <dbReference type="Pfam" id="PF13847"/>
    </source>
</evidence>
<dbReference type="InterPro" id="IPR029063">
    <property type="entry name" value="SAM-dependent_MTases_sf"/>
</dbReference>
<organism evidence="2 3">
    <name type="scientific">Clostridium scatologenes</name>
    <dbReference type="NCBI Taxonomy" id="1548"/>
    <lineage>
        <taxon>Bacteria</taxon>
        <taxon>Bacillati</taxon>
        <taxon>Bacillota</taxon>
        <taxon>Clostridia</taxon>
        <taxon>Eubacteriales</taxon>
        <taxon>Clostridiaceae</taxon>
        <taxon>Clostridium</taxon>
    </lineage>
</organism>
<feature type="domain" description="Methyltransferase" evidence="1">
    <location>
        <begin position="40"/>
        <end position="156"/>
    </location>
</feature>
<dbReference type="GO" id="GO:0008168">
    <property type="term" value="F:methyltransferase activity"/>
    <property type="evidence" value="ECO:0007669"/>
    <property type="project" value="UniProtKB-KW"/>
</dbReference>
<dbReference type="InterPro" id="IPR025714">
    <property type="entry name" value="Methyltranfer_dom"/>
</dbReference>
<keyword evidence="2" id="KW-0489">Methyltransferase</keyword>
<dbReference type="EMBL" id="CP009933">
    <property type="protein sequence ID" value="AKA69068.1"/>
    <property type="molecule type" value="Genomic_DNA"/>
</dbReference>
<proteinExistence type="predicted"/>
<dbReference type="KEGG" id="csq:CSCA_1943"/>
<accession>A0A0E3JYM6</accession>
<dbReference type="PANTHER" id="PTHR43861">
    <property type="entry name" value="TRANS-ACONITATE 2-METHYLTRANSFERASE-RELATED"/>
    <property type="match status" value="1"/>
</dbReference>
<dbReference type="HOGENOM" id="CLU_1478921_0_0_9"/>